<keyword evidence="6" id="KW-1185">Reference proteome</keyword>
<dbReference type="Pfam" id="PF13185">
    <property type="entry name" value="GAF_2"/>
    <property type="match status" value="2"/>
</dbReference>
<dbReference type="InterPro" id="IPR001633">
    <property type="entry name" value="EAL_dom"/>
</dbReference>
<name>A0ABT0GL43_9GAMM</name>
<dbReference type="CDD" id="cd01949">
    <property type="entry name" value="GGDEF"/>
    <property type="match status" value="1"/>
</dbReference>
<dbReference type="RefSeq" id="WP_248211065.1">
    <property type="nucleotide sequence ID" value="NZ_JALNMH010000015.1"/>
</dbReference>
<dbReference type="InterPro" id="IPR003018">
    <property type="entry name" value="GAF"/>
</dbReference>
<reference evidence="5" key="1">
    <citation type="submission" date="2022-04" db="EMBL/GenBank/DDBJ databases">
        <title>Lysobacter sp. CAU 1642 isolated from sea sand.</title>
        <authorList>
            <person name="Kim W."/>
        </authorList>
    </citation>
    <scope>NUCLEOTIDE SEQUENCE</scope>
    <source>
        <strain evidence="5">CAU 1642</strain>
    </source>
</reference>
<evidence type="ECO:0000256" key="1">
    <source>
        <dbReference type="SAM" id="Coils"/>
    </source>
</evidence>
<proteinExistence type="predicted"/>
<dbReference type="EMBL" id="JALNMH010000015">
    <property type="protein sequence ID" value="MCK7595252.1"/>
    <property type="molecule type" value="Genomic_DNA"/>
</dbReference>
<dbReference type="Proteomes" id="UP001431449">
    <property type="component" value="Unassembled WGS sequence"/>
</dbReference>
<dbReference type="SUPFAM" id="SSF55781">
    <property type="entry name" value="GAF domain-like"/>
    <property type="match status" value="2"/>
</dbReference>
<feature type="region of interest" description="Disordered" evidence="2">
    <location>
        <begin position="1"/>
        <end position="23"/>
    </location>
</feature>
<dbReference type="Pfam" id="PF00990">
    <property type="entry name" value="GGDEF"/>
    <property type="match status" value="1"/>
</dbReference>
<dbReference type="InterPro" id="IPR000160">
    <property type="entry name" value="GGDEF_dom"/>
</dbReference>
<dbReference type="InterPro" id="IPR052155">
    <property type="entry name" value="Biofilm_reg_signaling"/>
</dbReference>
<dbReference type="InterPro" id="IPR035919">
    <property type="entry name" value="EAL_sf"/>
</dbReference>
<dbReference type="PROSITE" id="PS50883">
    <property type="entry name" value="EAL"/>
    <property type="match status" value="1"/>
</dbReference>
<evidence type="ECO:0000256" key="2">
    <source>
        <dbReference type="SAM" id="MobiDB-lite"/>
    </source>
</evidence>
<dbReference type="SUPFAM" id="SSF141868">
    <property type="entry name" value="EAL domain-like"/>
    <property type="match status" value="1"/>
</dbReference>
<dbReference type="Gene3D" id="3.20.20.450">
    <property type="entry name" value="EAL domain"/>
    <property type="match status" value="1"/>
</dbReference>
<evidence type="ECO:0000259" key="3">
    <source>
        <dbReference type="PROSITE" id="PS50883"/>
    </source>
</evidence>
<dbReference type="InterPro" id="IPR029016">
    <property type="entry name" value="GAF-like_dom_sf"/>
</dbReference>
<dbReference type="Gene3D" id="3.30.450.40">
    <property type="match status" value="2"/>
</dbReference>
<organism evidence="5 6">
    <name type="scientific">Pseudomarimonas salicorniae</name>
    <dbReference type="NCBI Taxonomy" id="2933270"/>
    <lineage>
        <taxon>Bacteria</taxon>
        <taxon>Pseudomonadati</taxon>
        <taxon>Pseudomonadota</taxon>
        <taxon>Gammaproteobacteria</taxon>
        <taxon>Lysobacterales</taxon>
        <taxon>Lysobacteraceae</taxon>
        <taxon>Pseudomarimonas</taxon>
    </lineage>
</organism>
<dbReference type="Gene3D" id="3.30.70.270">
    <property type="match status" value="1"/>
</dbReference>
<keyword evidence="1" id="KW-0175">Coiled coil</keyword>
<comment type="caution">
    <text evidence="5">The sequence shown here is derived from an EMBL/GenBank/DDBJ whole genome shotgun (WGS) entry which is preliminary data.</text>
</comment>
<dbReference type="PANTHER" id="PTHR44757">
    <property type="entry name" value="DIGUANYLATE CYCLASE DGCP"/>
    <property type="match status" value="1"/>
</dbReference>
<dbReference type="CDD" id="cd01948">
    <property type="entry name" value="EAL"/>
    <property type="match status" value="1"/>
</dbReference>
<dbReference type="SMART" id="SM00052">
    <property type="entry name" value="EAL"/>
    <property type="match status" value="1"/>
</dbReference>
<dbReference type="InterPro" id="IPR029787">
    <property type="entry name" value="Nucleotide_cyclase"/>
</dbReference>
<dbReference type="PANTHER" id="PTHR44757:SF2">
    <property type="entry name" value="BIOFILM ARCHITECTURE MAINTENANCE PROTEIN MBAA"/>
    <property type="match status" value="1"/>
</dbReference>
<evidence type="ECO:0000313" key="6">
    <source>
        <dbReference type="Proteomes" id="UP001431449"/>
    </source>
</evidence>
<protein>
    <submittedName>
        <fullName evidence="5">EAL domain-containing protein</fullName>
    </submittedName>
</protein>
<accession>A0ABT0GL43</accession>
<dbReference type="NCBIfam" id="TIGR00254">
    <property type="entry name" value="GGDEF"/>
    <property type="match status" value="1"/>
</dbReference>
<feature type="domain" description="EAL" evidence="3">
    <location>
        <begin position="726"/>
        <end position="968"/>
    </location>
</feature>
<dbReference type="SUPFAM" id="SSF55073">
    <property type="entry name" value="Nucleotide cyclase"/>
    <property type="match status" value="1"/>
</dbReference>
<dbReference type="SMART" id="SM00267">
    <property type="entry name" value="GGDEF"/>
    <property type="match status" value="1"/>
</dbReference>
<dbReference type="SMART" id="SM00065">
    <property type="entry name" value="GAF"/>
    <property type="match status" value="2"/>
</dbReference>
<dbReference type="InterPro" id="IPR043128">
    <property type="entry name" value="Rev_trsase/Diguanyl_cyclase"/>
</dbReference>
<evidence type="ECO:0000259" key="4">
    <source>
        <dbReference type="PROSITE" id="PS50887"/>
    </source>
</evidence>
<dbReference type="PROSITE" id="PS50887">
    <property type="entry name" value="GGDEF"/>
    <property type="match status" value="1"/>
</dbReference>
<feature type="coiled-coil region" evidence="1">
    <location>
        <begin position="514"/>
        <end position="548"/>
    </location>
</feature>
<feature type="domain" description="GGDEF" evidence="4">
    <location>
        <begin position="584"/>
        <end position="717"/>
    </location>
</feature>
<sequence length="968" mass="108363">MASPKGSVRSSGPAPAEGAGQSAGGLELVRAETPERLAAALVEGLKAEGIAREALVLWSLTWPGERQSWPQQAIPAERLKLAQRAFLADDGRAGQDSGAWSARVLSRCAQGTAAVLLMRPVDEAADAADDSPLLQVARIRWAEMLERARLTDSVQRLEQADRVQRALFAIADMAASDLDMGEMLGKLHRTVAGLMYAENFFIALYDKQRDAIRFIYYADVADPDQVDPSRWVPLSDFERALTWYLIRDGRPLMGPSHVLRRQVSGPLRLVGSDSADWLGVPMLDGNDVRGVLVVQNYEQEGCFTLADQALLSFVGSHILTALERKQGQEEMERRVAERTSELAREVEERQRGERLQQALFRIAALARSEASPEDVYRSLHEIVDGLISARNFYIALLTDDGQRITFPYFADEAESKPPERQLGNGLTEYLLRYGEPMLLDGTQQTSLEHDGAFRGAGVPSHSWLGVPLRDGERVFGAVVVQSYRSDVLYGERERDLLVFVADQIALTITRQRASEALRQAHAELEHRVEERTRELRQQIAEREKIELRLKHEVMHDALTGLPNRGYMRDRLERVISRCRRDPRRQYAVLYADVDRFKIINDSLGHLAGDEVLKQVANRLLGCVREPDVVARLSGDEFAILLEDIPGPETAVRVATRIIESMSRSLQVLDKEINTSTSVGVAIGDARYRRADEVLRDADDAMYRAKRGGRHRFEIFDPATNQRALDVLQLEVDLRRGLEARAFHPHFQPIMRLVDRRVVGYEALIRWQHPERGVLAPAAFLPVAEESGHIEAIDWQMFEHTCRKARDLPREQYVCLNVAPRFLRQRDFSERLLALVAEHGLEPSQVRIEITEGAMLEDPDKVREALEVLRDAGLHAAVDDFGSGYSSLSRIHYFPLRMIKIDRSFVADLGSAHEAGSRAVIRAILTLAHSLGMEVVAEGIETEQQCEALIAMGCGLGQGYLLGRPAAPP</sequence>
<evidence type="ECO:0000313" key="5">
    <source>
        <dbReference type="EMBL" id="MCK7595252.1"/>
    </source>
</evidence>
<gene>
    <name evidence="5" type="ORF">M0G41_16450</name>
</gene>
<dbReference type="Pfam" id="PF00563">
    <property type="entry name" value="EAL"/>
    <property type="match status" value="1"/>
</dbReference>